<dbReference type="GO" id="GO:0003887">
    <property type="term" value="F:DNA-directed DNA polymerase activity"/>
    <property type="evidence" value="ECO:0007669"/>
    <property type="project" value="UniProtKB-KW"/>
</dbReference>
<dbReference type="CDD" id="cd04485">
    <property type="entry name" value="DnaE_OBF"/>
    <property type="match status" value="1"/>
</dbReference>
<protein>
    <recommendedName>
        <fullName evidence="4">DNA polymerase III subunit alpha</fullName>
        <ecNumber evidence="3">2.7.7.7</ecNumber>
    </recommendedName>
</protein>
<dbReference type="NCBIfam" id="NF004226">
    <property type="entry name" value="PRK05673.1"/>
    <property type="match status" value="1"/>
</dbReference>
<dbReference type="SUPFAM" id="SSF89550">
    <property type="entry name" value="PHP domain-like"/>
    <property type="match status" value="1"/>
</dbReference>
<evidence type="ECO:0000259" key="12">
    <source>
        <dbReference type="SMART" id="SM00481"/>
    </source>
</evidence>
<keyword evidence="7" id="KW-0235">DNA replication</keyword>
<comment type="subcellular location">
    <subcellularLocation>
        <location evidence="1">Cytoplasm</location>
    </subcellularLocation>
</comment>
<keyword evidence="6" id="KW-0548">Nucleotidyltransferase</keyword>
<evidence type="ECO:0000256" key="2">
    <source>
        <dbReference type="ARBA" id="ARBA00009496"/>
    </source>
</evidence>
<dbReference type="Pfam" id="PF14579">
    <property type="entry name" value="HHH_6"/>
    <property type="match status" value="1"/>
</dbReference>
<dbReference type="InterPro" id="IPR004805">
    <property type="entry name" value="DnaE2/DnaE/PolC"/>
</dbReference>
<keyword evidence="5" id="KW-0808">Transferase</keyword>
<evidence type="ECO:0000256" key="9">
    <source>
        <dbReference type="ARBA" id="ARBA00025611"/>
    </source>
</evidence>
<dbReference type="GO" id="GO:0006260">
    <property type="term" value="P:DNA replication"/>
    <property type="evidence" value="ECO:0007669"/>
    <property type="project" value="UniProtKB-KW"/>
</dbReference>
<evidence type="ECO:0000256" key="1">
    <source>
        <dbReference type="ARBA" id="ARBA00004496"/>
    </source>
</evidence>
<dbReference type="InterPro" id="IPR011708">
    <property type="entry name" value="DNA_pol3_alpha_NTPase_dom"/>
</dbReference>
<evidence type="ECO:0000256" key="10">
    <source>
        <dbReference type="ARBA" id="ARBA00026073"/>
    </source>
</evidence>
<organism evidence="13 14">
    <name type="scientific">Dolosigranulum pigrum</name>
    <dbReference type="NCBI Taxonomy" id="29394"/>
    <lineage>
        <taxon>Bacteria</taxon>
        <taxon>Bacillati</taxon>
        <taxon>Bacillota</taxon>
        <taxon>Bacilli</taxon>
        <taxon>Lactobacillales</taxon>
        <taxon>Carnobacteriaceae</taxon>
        <taxon>Dolosigranulum</taxon>
    </lineage>
</organism>
<dbReference type="InterPro" id="IPR003141">
    <property type="entry name" value="Pol/His_phosphatase_N"/>
</dbReference>
<dbReference type="Pfam" id="PF17657">
    <property type="entry name" value="DNA_pol3_finger"/>
    <property type="match status" value="1"/>
</dbReference>
<dbReference type="NCBIfam" id="TIGR00594">
    <property type="entry name" value="polc"/>
    <property type="match status" value="1"/>
</dbReference>
<dbReference type="Pfam" id="PF02811">
    <property type="entry name" value="PHP"/>
    <property type="match status" value="1"/>
</dbReference>
<evidence type="ECO:0000256" key="5">
    <source>
        <dbReference type="ARBA" id="ARBA00022679"/>
    </source>
</evidence>
<evidence type="ECO:0000256" key="8">
    <source>
        <dbReference type="ARBA" id="ARBA00022932"/>
    </source>
</evidence>
<gene>
    <name evidence="13" type="ORF">BWX42_04550</name>
</gene>
<dbReference type="Proteomes" id="UP000190409">
    <property type="component" value="Unassembled WGS sequence"/>
</dbReference>
<evidence type="ECO:0000256" key="7">
    <source>
        <dbReference type="ARBA" id="ARBA00022705"/>
    </source>
</evidence>
<keyword evidence="8" id="KW-0239">DNA-directed DNA polymerase</keyword>
<dbReference type="PANTHER" id="PTHR32294">
    <property type="entry name" value="DNA POLYMERASE III SUBUNIT ALPHA"/>
    <property type="match status" value="1"/>
</dbReference>
<evidence type="ECO:0000256" key="3">
    <source>
        <dbReference type="ARBA" id="ARBA00012417"/>
    </source>
</evidence>
<comment type="catalytic activity">
    <reaction evidence="11">
        <text>DNA(n) + a 2'-deoxyribonucleoside 5'-triphosphate = DNA(n+1) + diphosphate</text>
        <dbReference type="Rhea" id="RHEA:22508"/>
        <dbReference type="Rhea" id="RHEA-COMP:17339"/>
        <dbReference type="Rhea" id="RHEA-COMP:17340"/>
        <dbReference type="ChEBI" id="CHEBI:33019"/>
        <dbReference type="ChEBI" id="CHEBI:61560"/>
        <dbReference type="ChEBI" id="CHEBI:173112"/>
        <dbReference type="EC" id="2.7.7.7"/>
    </reaction>
</comment>
<dbReference type="InterPro" id="IPR004013">
    <property type="entry name" value="PHP_dom"/>
</dbReference>
<dbReference type="Gene3D" id="3.20.20.140">
    <property type="entry name" value="Metal-dependent hydrolases"/>
    <property type="match status" value="1"/>
</dbReference>
<dbReference type="AlphaFoldDB" id="A0A1S8KMZ4"/>
<dbReference type="InterPro" id="IPR016195">
    <property type="entry name" value="Pol/histidinol_Pase-like"/>
</dbReference>
<dbReference type="EMBL" id="MUYF01000003">
    <property type="protein sequence ID" value="OOL81114.1"/>
    <property type="molecule type" value="Genomic_DNA"/>
</dbReference>
<dbReference type="Gene3D" id="2.40.50.140">
    <property type="entry name" value="Nucleic acid-binding proteins"/>
    <property type="match status" value="1"/>
</dbReference>
<dbReference type="Gene3D" id="1.10.10.1600">
    <property type="entry name" value="Bacterial DNA polymerase III alpha subunit, thumb domain"/>
    <property type="match status" value="1"/>
</dbReference>
<dbReference type="InterPro" id="IPR012340">
    <property type="entry name" value="NA-bd_OB-fold"/>
</dbReference>
<dbReference type="Gene3D" id="1.10.150.870">
    <property type="match status" value="1"/>
</dbReference>
<comment type="caution">
    <text evidence="13">The sequence shown here is derived from an EMBL/GenBank/DDBJ whole genome shotgun (WGS) entry which is preliminary data.</text>
</comment>
<feature type="domain" description="Polymerase/histidinol phosphatase N-terminal" evidence="12">
    <location>
        <begin position="4"/>
        <end position="71"/>
    </location>
</feature>
<dbReference type="Pfam" id="PF07733">
    <property type="entry name" value="DNA_pol3_alpha"/>
    <property type="match status" value="1"/>
</dbReference>
<comment type="function">
    <text evidence="9">DNA polymerase III is a complex, multichain enzyme responsible for most of the replicative synthesis in bacteria. This DNA polymerase also exhibits 3' to 5' exonuclease activity. The alpha chain is the DNA polymerase.</text>
</comment>
<dbReference type="GO" id="GO:0003676">
    <property type="term" value="F:nucleic acid binding"/>
    <property type="evidence" value="ECO:0007669"/>
    <property type="project" value="InterPro"/>
</dbReference>
<evidence type="ECO:0000256" key="6">
    <source>
        <dbReference type="ARBA" id="ARBA00022695"/>
    </source>
</evidence>
<dbReference type="InterPro" id="IPR029460">
    <property type="entry name" value="DNAPol_HHH"/>
</dbReference>
<dbReference type="PANTHER" id="PTHR32294:SF0">
    <property type="entry name" value="DNA POLYMERASE III SUBUNIT ALPHA"/>
    <property type="match status" value="1"/>
</dbReference>
<proteinExistence type="inferred from homology"/>
<dbReference type="SMART" id="SM00481">
    <property type="entry name" value="POLIIIAc"/>
    <property type="match status" value="1"/>
</dbReference>
<comment type="similarity">
    <text evidence="2">Belongs to the DNA polymerase type-C family. DnaE subfamily.</text>
</comment>
<dbReference type="Pfam" id="PF01336">
    <property type="entry name" value="tRNA_anti-codon"/>
    <property type="match status" value="1"/>
</dbReference>
<evidence type="ECO:0000256" key="4">
    <source>
        <dbReference type="ARBA" id="ARBA00019114"/>
    </source>
</evidence>
<dbReference type="InterPro" id="IPR041931">
    <property type="entry name" value="DNA_pol3_alpha_thumb_dom"/>
</dbReference>
<dbReference type="GO" id="GO:0005737">
    <property type="term" value="C:cytoplasm"/>
    <property type="evidence" value="ECO:0007669"/>
    <property type="project" value="UniProtKB-SubCell"/>
</dbReference>
<accession>A0A1S8KMZ4</accession>
<comment type="subunit">
    <text evidence="10">DNA polymerase III contains a core (composed of alpha, epsilon and theta chains) that associates with a tau subunit. This core dimerizes to form the POLIII' complex. PolIII' associates with the gamma complex (composed of gamma, delta, delta', psi and chi chains) and with the beta chain to form the complete DNA polymerase III complex.</text>
</comment>
<evidence type="ECO:0000313" key="14">
    <source>
        <dbReference type="Proteomes" id="UP000190409"/>
    </source>
</evidence>
<name>A0A1S8KMZ4_9LACT</name>
<dbReference type="GO" id="GO:0008408">
    <property type="term" value="F:3'-5' exonuclease activity"/>
    <property type="evidence" value="ECO:0007669"/>
    <property type="project" value="InterPro"/>
</dbReference>
<evidence type="ECO:0000256" key="11">
    <source>
        <dbReference type="ARBA" id="ARBA00049244"/>
    </source>
</evidence>
<sequence>MTVVNLQVKSSYTLLESPIKIKDLVQQAAEMNYSAIALTDHNVLYGAVEFYQAAKKYGIQPIIGLTLDAEGFTNASVTYPLILLAKDFRGYQALIKLSSYQRKAQEAVSLERIKELSSSLIVIVPTLQSELHQLYLGHKEEAIRELVADIAAQFPDSFLGISPEQEHTFVQLLEAAGGELVALGDVQYLKAEDAFATEVLKAIDRGQPVDRQADLTGEYALKTPEEFSAVFHKMGLQEAVDRTALIADRIDIELPLGQQLLPKYQTPEQMDADSYLRQLAEEGLQRRIVDVTENYRERLDKELSVISTMGFSDYFLIVWDIMTYARREQIETGFGRGSAAASLVAYALEITNIDPIEYDLLFERFLNEQRYTMPDIDLDFPDNKRDKILQYVRDTYGDEHAAQISTFSTLAAKSSVRDTLRVFGADSEEMKQWSQAIPTSQQRHISLEIAYEESASLRELVARSNRNKQIFQIAKTIEGLPRNVSTHAAGVVISDIPLEENVPLQLGSGELLTTQYTMEDTEAIGLLKMDFLALKNLTILANCFHYSAYEGSSSALTKADIPLNDPKTLKLFARGDTNGIFQFESEGIKQVLKRMRPSSFEDIVATNALYRPGPMKQIQHFIDRKQGKEAIQYPHEDLKSILEVTYGVMVYQEQVMQVATTLAGYSLSEADQLRRTMSKKIQSEMDQGRDSFIQGALQQGYSQTIANQVYDYIEHFANYGFNRAHAVAYSMVAYQLAYMKVHYPKSFFAAILKSEFGHDKKQALYNLEMKDRGITAMGPDINRSFGLFSVVNEGILFGLSTVKGITSEFSKHIIEKRQVVGQFKDLIHFIEQLDERWLKGEYIRPLIEVGAFDNLPHNRQTLLNSLADIIQSVKISGQNMELFHVMKPRMQQASDFSLKEKLDMEMDLTGFYFSGHPTKQYQSLRKVLPLSYIAKAEEGSPKYILASVTDIHIIQTKKGLPMSFVTLADETGVMKMILFPDQHRQFIKTFKQDDILIITGKVTPDIKQKEDLNIIASDIKQAAPLLEQASHKLFLRFNSLQEQAQAFKHIQSLLKKDLGMCPVIIFDASTGRKNRLKKEYYYNLDEKTLTAMEDILGNGNVVLQWSKRVGGRHFREMKQ</sequence>
<dbReference type="InterPro" id="IPR004365">
    <property type="entry name" value="NA-bd_OB_tRNA"/>
</dbReference>
<dbReference type="InterPro" id="IPR040982">
    <property type="entry name" value="DNA_pol3_finger"/>
</dbReference>
<reference evidence="13 14" key="1">
    <citation type="submission" date="2017-01" db="EMBL/GenBank/DDBJ databases">
        <title>Complete Genome Sequence of Dolosigranulum pigrum isolated from a Patient with interstitial lung disease.</title>
        <authorList>
            <person name="Mukhopadhyay R."/>
            <person name="Joaquin J."/>
            <person name="Hogue R."/>
            <person name="Fitzgerald S."/>
            <person name="Jospin G."/>
            <person name="Eisen J.A."/>
            <person name="Chaturvedi V."/>
        </authorList>
    </citation>
    <scope>NUCLEOTIDE SEQUENCE [LARGE SCALE GENOMIC DNA]</scope>
    <source>
        <strain evidence="13 14">15S00348</strain>
    </source>
</reference>
<evidence type="ECO:0000313" key="13">
    <source>
        <dbReference type="EMBL" id="OOL81114.1"/>
    </source>
</evidence>
<dbReference type="EC" id="2.7.7.7" evidence="3"/>